<feature type="compositionally biased region" description="Basic residues" evidence="1">
    <location>
        <begin position="521"/>
        <end position="535"/>
    </location>
</feature>
<reference evidence="2" key="1">
    <citation type="submission" date="2022-07" db="EMBL/GenBank/DDBJ databases">
        <title>Phylogenomic reconstructions and comparative analyses of Kickxellomycotina fungi.</title>
        <authorList>
            <person name="Reynolds N.K."/>
            <person name="Stajich J.E."/>
            <person name="Barry K."/>
            <person name="Grigoriev I.V."/>
            <person name="Crous P."/>
            <person name="Smith M.E."/>
        </authorList>
    </citation>
    <scope>NUCLEOTIDE SEQUENCE</scope>
    <source>
        <strain evidence="2">CBS 109367</strain>
    </source>
</reference>
<comment type="caution">
    <text evidence="2">The sequence shown here is derived from an EMBL/GenBank/DDBJ whole genome shotgun (WGS) entry which is preliminary data.</text>
</comment>
<dbReference type="OrthoDB" id="5550659at2759"/>
<accession>A0A9W8L4D9</accession>
<proteinExistence type="predicted"/>
<organism evidence="2 3">
    <name type="scientific">Coemansia spiralis</name>
    <dbReference type="NCBI Taxonomy" id="417178"/>
    <lineage>
        <taxon>Eukaryota</taxon>
        <taxon>Fungi</taxon>
        <taxon>Fungi incertae sedis</taxon>
        <taxon>Zoopagomycota</taxon>
        <taxon>Kickxellomycotina</taxon>
        <taxon>Kickxellomycetes</taxon>
        <taxon>Kickxellales</taxon>
        <taxon>Kickxellaceae</taxon>
        <taxon>Coemansia</taxon>
    </lineage>
</organism>
<evidence type="ECO:0000313" key="3">
    <source>
        <dbReference type="Proteomes" id="UP001151516"/>
    </source>
</evidence>
<feature type="region of interest" description="Disordered" evidence="1">
    <location>
        <begin position="515"/>
        <end position="542"/>
    </location>
</feature>
<evidence type="ECO:0000256" key="1">
    <source>
        <dbReference type="SAM" id="MobiDB-lite"/>
    </source>
</evidence>
<keyword evidence="3" id="KW-1185">Reference proteome</keyword>
<sequence length="1504" mass="165446">MIFGHVSGTAAMNSVYSYNEHHSQRLSLDRMAALDRIRDPSMTQVCQRWRSQLLPSYYQYAVYMGLTNELDIPEEHLGYVRRILIHIPKGYRSFRSAARAMHWLPAEVRAKVRWLGLAMGEGARISKSEYGALAGFFPNLAAVSMDLAQVDLTERHICPAILDTASAVRITALAFHRCGLGEQKVRASLICRAAATLEFLDTGQFDAHGLAEIFWRPKTPSSVCFPRVRRLYFHVSGVDGKHVAFAQTSRQLFPRVEELRCVASVAPGVEDSVENLRMFVECVLGHHLPELRRLCVICDLACMIPELSFASLSALEHVLLAWRRGPAIQGSGRGSLGWALDMATGFSRLQHFSMRAPDTSLGGALRLPEQQLTGLHSLDLRTWALSLCDLQCLLRSLPGVQNLGLTLMDPQKYPHPDDIEFNLSVRRLWLNTVDCKWDGLALDSLLTTVTQMVNLRELLLFRRALQRLKTAIARAKSDDLMEFARLVNIGQCNCDEVTIVNDMTAWEDRRRSEALAAAPSRGRKSGHGKRSRHHTHSFDSLPDPPETVLLGLRHIRSKLFESSDAVGAVSTWAIGILTLSVSLADMKEEFRLGDLLELPATKEVFGMLEMAVESEFVHGNGETSETALIDRVLAATNDSRAVGWILSQYGAAHSETFPQCLQMYAVTKMAQPSGLEATGLAQALADLNSAHPRLAAKAFDGILGLYRDTVSGMGDSMDSLAADDWRRFILFYVLQASRNSRGVRVLAESSVGGSGWLADAVRFEMRTGFSQFYVCSEESKSVLRPLASAIEVLFVDSMVGRPKKPSDPPLDIERVIGAFSLIAAVARNTEADSGDIVMTDDDELVSFIGACHACLVRLIGREQELIVLNQMPRTVKNMLQPIPNGLHEATLKGARVYNNGPNNIPAIGEGEFREVSKGLFGVLAEISGGIRGQPTAAVSELYEMACDTAPMLVEILVARMVDSPDLVKRLVRSLVEDWPLRSGSGAVEMDSVKALYRALLAVSEANRALLLPCLCEVFDGALVWRRSPLLVVQLEQMVDLLDAAVAHQLMLAKIPALVGGLFGLREVIGDLCGVLVVSWPRLWTRCFGPQGTGDVSRLHVALVRTMVNCLALPGIGSMRTIDCLSLAEHAVKELVRTQNSIADSGPGDECLLELAGALLALVCVLAKQPGVCHVAMEKLLRVILLPASSQGRGKGEAAEQLDAMFEISDDEHSDSSSRATAKRRPWSSGDSAVSLELLLEGSVIPPYGDRKGGAGGREMLAKAEHFLWQNSVRPMPKYPRSGMHRHDRTHDAWALVRTSTKASGGRPLLVFGLLSLAHAAPSGVATLCELLEEYYVDCLPSMPPHLLDERLAGPHLQLRAVEMELVQDIRENPDLELVLLEVLRCGSPEAAKRLVSALVVALVVLWNGALGEPTTRRERDLAFTTRLVAHVIEAYGERVSPQLCDLFSLIGGADLARLLHQYVWRWIIHRMPSAEDESQQLLRHILRRYVVKAAPLFKHLVTSN</sequence>
<gene>
    <name evidence="2" type="ORF">IWW39_002557</name>
</gene>
<dbReference type="Proteomes" id="UP001151516">
    <property type="component" value="Unassembled WGS sequence"/>
</dbReference>
<evidence type="ECO:0000313" key="2">
    <source>
        <dbReference type="EMBL" id="KAJ2687942.1"/>
    </source>
</evidence>
<dbReference type="SUPFAM" id="SSF52047">
    <property type="entry name" value="RNI-like"/>
    <property type="match status" value="1"/>
</dbReference>
<protein>
    <submittedName>
        <fullName evidence="2">Uncharacterized protein</fullName>
    </submittedName>
</protein>
<name>A0A9W8L4D9_9FUNG</name>
<dbReference type="EMBL" id="JANBTX010000058">
    <property type="protein sequence ID" value="KAJ2687942.1"/>
    <property type="molecule type" value="Genomic_DNA"/>
</dbReference>